<evidence type="ECO:0000313" key="7">
    <source>
        <dbReference type="EMBL" id="RWS22043.1"/>
    </source>
</evidence>
<comment type="similarity">
    <text evidence="6">Belongs to the FPP/GGPP synthase family.</text>
</comment>
<evidence type="ECO:0000256" key="5">
    <source>
        <dbReference type="ARBA" id="ARBA00033740"/>
    </source>
</evidence>
<evidence type="ECO:0000256" key="6">
    <source>
        <dbReference type="RuleBase" id="RU004466"/>
    </source>
</evidence>
<comment type="pathway">
    <text evidence="5">Pheromone biosynthesis.</text>
</comment>
<protein>
    <submittedName>
        <fullName evidence="7">Bifunctional GPPS/FPPS isoprenyl diphosphate synthase-like protein</fullName>
    </submittedName>
</protein>
<organism evidence="7 8">
    <name type="scientific">Leptotrombidium deliense</name>
    <dbReference type="NCBI Taxonomy" id="299467"/>
    <lineage>
        <taxon>Eukaryota</taxon>
        <taxon>Metazoa</taxon>
        <taxon>Ecdysozoa</taxon>
        <taxon>Arthropoda</taxon>
        <taxon>Chelicerata</taxon>
        <taxon>Arachnida</taxon>
        <taxon>Acari</taxon>
        <taxon>Acariformes</taxon>
        <taxon>Trombidiformes</taxon>
        <taxon>Prostigmata</taxon>
        <taxon>Anystina</taxon>
        <taxon>Parasitengona</taxon>
        <taxon>Trombiculoidea</taxon>
        <taxon>Trombiculidae</taxon>
        <taxon>Leptotrombidium</taxon>
    </lineage>
</organism>
<dbReference type="GO" id="GO:0004161">
    <property type="term" value="F:dimethylallyltranstransferase activity"/>
    <property type="evidence" value="ECO:0007669"/>
    <property type="project" value="TreeGrafter"/>
</dbReference>
<evidence type="ECO:0000256" key="4">
    <source>
        <dbReference type="ARBA" id="ARBA00022842"/>
    </source>
</evidence>
<dbReference type="GO" id="GO:0046872">
    <property type="term" value="F:metal ion binding"/>
    <property type="evidence" value="ECO:0007669"/>
    <property type="project" value="UniProtKB-KW"/>
</dbReference>
<dbReference type="GO" id="GO:0042811">
    <property type="term" value="P:pheromone biosynthetic process"/>
    <property type="evidence" value="ECO:0007669"/>
    <property type="project" value="UniProtKB-ARBA"/>
</dbReference>
<gene>
    <name evidence="7" type="ORF">B4U80_01588</name>
</gene>
<dbReference type="STRING" id="299467.A0A443S3H9"/>
<dbReference type="PANTHER" id="PTHR11525">
    <property type="entry name" value="FARNESYL-PYROPHOSPHATE SYNTHETASE"/>
    <property type="match status" value="1"/>
</dbReference>
<sequence length="292" mass="33716">LFDYAVYGGKLLRIKIILHVFNEIATNKEKADLKEKAMIFGICVHLYVTAMLVIDDVVDEAETRRNTTCWYKHENAAVRHANIMISFVYTLLKKYFRDDPNYSNLLDVFMQTEHCTNIGQNMDVKFSNPEELEKYKMTVYNTIVTAKAAHCTFILPVRMCLYLLNTTDPKLLDWATKVCEKIGILFQAQDDYIDVYGDSNETGKIGTDIKNGKCTWIVVTALTMMNEHQRKLFQHHFGKADVASECVVKKIFEEIKLADKFQAFETEAKKDIENEITEIDEKYRNIALAIGF</sequence>
<reference evidence="7 8" key="1">
    <citation type="journal article" date="2018" name="Gigascience">
        <title>Genomes of trombidid mites reveal novel predicted allergens and laterally-transferred genes associated with secondary metabolism.</title>
        <authorList>
            <person name="Dong X."/>
            <person name="Chaisiri K."/>
            <person name="Xia D."/>
            <person name="Armstrong S.D."/>
            <person name="Fang Y."/>
            <person name="Donnelly M.J."/>
            <person name="Kadowaki T."/>
            <person name="McGarry J.W."/>
            <person name="Darby A.C."/>
            <person name="Makepeace B.L."/>
        </authorList>
    </citation>
    <scope>NUCLEOTIDE SEQUENCE [LARGE SCALE GENOMIC DNA]</scope>
    <source>
        <strain evidence="7">UoL-UT</strain>
    </source>
</reference>
<dbReference type="GO" id="GO:0005737">
    <property type="term" value="C:cytoplasm"/>
    <property type="evidence" value="ECO:0007669"/>
    <property type="project" value="TreeGrafter"/>
</dbReference>
<dbReference type="InterPro" id="IPR039702">
    <property type="entry name" value="FPS1-like"/>
</dbReference>
<dbReference type="SFLD" id="SFLDS00005">
    <property type="entry name" value="Isoprenoid_Synthase_Type_I"/>
    <property type="match status" value="1"/>
</dbReference>
<evidence type="ECO:0000313" key="8">
    <source>
        <dbReference type="Proteomes" id="UP000288716"/>
    </source>
</evidence>
<name>A0A443S3H9_9ACAR</name>
<dbReference type="AlphaFoldDB" id="A0A443S3H9"/>
<dbReference type="Proteomes" id="UP000288716">
    <property type="component" value="Unassembled WGS sequence"/>
</dbReference>
<keyword evidence="3" id="KW-0479">Metal-binding</keyword>
<dbReference type="EMBL" id="NCKV01010003">
    <property type="protein sequence ID" value="RWS22043.1"/>
    <property type="molecule type" value="Genomic_DNA"/>
</dbReference>
<dbReference type="SUPFAM" id="SSF48576">
    <property type="entry name" value="Terpenoid synthases"/>
    <property type="match status" value="1"/>
</dbReference>
<keyword evidence="4" id="KW-0460">Magnesium</keyword>
<dbReference type="GO" id="GO:0004337">
    <property type="term" value="F:(2E,6E)-farnesyl diphosphate synthase activity"/>
    <property type="evidence" value="ECO:0007669"/>
    <property type="project" value="TreeGrafter"/>
</dbReference>
<dbReference type="InterPro" id="IPR008949">
    <property type="entry name" value="Isoprenoid_synthase_dom_sf"/>
</dbReference>
<dbReference type="VEuPathDB" id="VectorBase:LDEU009997"/>
<evidence type="ECO:0000256" key="3">
    <source>
        <dbReference type="ARBA" id="ARBA00022723"/>
    </source>
</evidence>
<dbReference type="GO" id="GO:0045337">
    <property type="term" value="P:farnesyl diphosphate biosynthetic process"/>
    <property type="evidence" value="ECO:0007669"/>
    <property type="project" value="TreeGrafter"/>
</dbReference>
<feature type="non-terminal residue" evidence="7">
    <location>
        <position position="1"/>
    </location>
</feature>
<comment type="cofactor">
    <cofactor evidence="1">
        <name>Mg(2+)</name>
        <dbReference type="ChEBI" id="CHEBI:18420"/>
    </cofactor>
</comment>
<keyword evidence="8" id="KW-1185">Reference proteome</keyword>
<evidence type="ECO:0000256" key="2">
    <source>
        <dbReference type="ARBA" id="ARBA00022679"/>
    </source>
</evidence>
<dbReference type="Gene3D" id="1.10.600.10">
    <property type="entry name" value="Farnesyl Diphosphate Synthase"/>
    <property type="match status" value="1"/>
</dbReference>
<evidence type="ECO:0000256" key="1">
    <source>
        <dbReference type="ARBA" id="ARBA00001946"/>
    </source>
</evidence>
<dbReference type="InterPro" id="IPR000092">
    <property type="entry name" value="Polyprenyl_synt"/>
</dbReference>
<keyword evidence="2 6" id="KW-0808">Transferase</keyword>
<proteinExistence type="inferred from homology"/>
<dbReference type="PANTHER" id="PTHR11525:SF0">
    <property type="entry name" value="FARNESYL PYROPHOSPHATE SYNTHASE"/>
    <property type="match status" value="1"/>
</dbReference>
<dbReference type="Pfam" id="PF00348">
    <property type="entry name" value="polyprenyl_synt"/>
    <property type="match status" value="1"/>
</dbReference>
<accession>A0A443S3H9</accession>
<comment type="caution">
    <text evidence="7">The sequence shown here is derived from an EMBL/GenBank/DDBJ whole genome shotgun (WGS) entry which is preliminary data.</text>
</comment>
<dbReference type="OrthoDB" id="10257492at2759"/>